<accession>A0AAE0SP30</accession>
<organism evidence="1 2">
    <name type="scientific">Potamilus streckersoni</name>
    <dbReference type="NCBI Taxonomy" id="2493646"/>
    <lineage>
        <taxon>Eukaryota</taxon>
        <taxon>Metazoa</taxon>
        <taxon>Spiralia</taxon>
        <taxon>Lophotrochozoa</taxon>
        <taxon>Mollusca</taxon>
        <taxon>Bivalvia</taxon>
        <taxon>Autobranchia</taxon>
        <taxon>Heteroconchia</taxon>
        <taxon>Palaeoheterodonta</taxon>
        <taxon>Unionida</taxon>
        <taxon>Unionoidea</taxon>
        <taxon>Unionidae</taxon>
        <taxon>Ambleminae</taxon>
        <taxon>Lampsilini</taxon>
        <taxon>Potamilus</taxon>
    </lineage>
</organism>
<reference evidence="1" key="1">
    <citation type="journal article" date="2021" name="Genome Biol. Evol.">
        <title>A High-Quality Reference Genome for a Parasitic Bivalve with Doubly Uniparental Inheritance (Bivalvia: Unionida).</title>
        <authorList>
            <person name="Smith C.H."/>
        </authorList>
    </citation>
    <scope>NUCLEOTIDE SEQUENCE</scope>
    <source>
        <strain evidence="1">CHS0354</strain>
    </source>
</reference>
<proteinExistence type="predicted"/>
<evidence type="ECO:0000313" key="1">
    <source>
        <dbReference type="EMBL" id="KAK3595392.1"/>
    </source>
</evidence>
<gene>
    <name evidence="1" type="ORF">CHS0354_008822</name>
</gene>
<name>A0AAE0SP30_9BIVA</name>
<reference evidence="1" key="2">
    <citation type="journal article" date="2021" name="Genome Biol. Evol.">
        <title>Developing a high-quality reference genome for a parasitic bivalve with doubly uniparental inheritance (Bivalvia: Unionida).</title>
        <authorList>
            <person name="Smith C.H."/>
        </authorList>
    </citation>
    <scope>NUCLEOTIDE SEQUENCE</scope>
    <source>
        <strain evidence="1">CHS0354</strain>
        <tissue evidence="1">Mantle</tissue>
    </source>
</reference>
<dbReference type="Proteomes" id="UP001195483">
    <property type="component" value="Unassembled WGS sequence"/>
</dbReference>
<reference evidence="1" key="3">
    <citation type="submission" date="2023-05" db="EMBL/GenBank/DDBJ databases">
        <authorList>
            <person name="Smith C.H."/>
        </authorList>
    </citation>
    <scope>NUCLEOTIDE SEQUENCE</scope>
    <source>
        <strain evidence="1">CHS0354</strain>
        <tissue evidence="1">Mantle</tissue>
    </source>
</reference>
<keyword evidence="2" id="KW-1185">Reference proteome</keyword>
<protein>
    <submittedName>
        <fullName evidence="1">Uncharacterized protein</fullName>
    </submittedName>
</protein>
<sequence>MDTIQTRYLPRQSALRASITSKQVSHCHIQAKQTEERLQVEMENLNKLYSDCLIL</sequence>
<dbReference type="AlphaFoldDB" id="A0AAE0SP30"/>
<evidence type="ECO:0000313" key="2">
    <source>
        <dbReference type="Proteomes" id="UP001195483"/>
    </source>
</evidence>
<comment type="caution">
    <text evidence="1">The sequence shown here is derived from an EMBL/GenBank/DDBJ whole genome shotgun (WGS) entry which is preliminary data.</text>
</comment>
<dbReference type="EMBL" id="JAEAOA010000576">
    <property type="protein sequence ID" value="KAK3595392.1"/>
    <property type="molecule type" value="Genomic_DNA"/>
</dbReference>
<feature type="non-terminal residue" evidence="1">
    <location>
        <position position="55"/>
    </location>
</feature>